<feature type="compositionally biased region" description="Low complexity" evidence="1">
    <location>
        <begin position="616"/>
        <end position="627"/>
    </location>
</feature>
<sequence>MFHPNLGLGRGPQPRAAIRAVVALTLALLLQVALASPQERETATPDTPDVAPAAAAAAAGPVRHLSTATDPDTGLVTDTYVKPLGTTTPGEVRNTRPWGEVGLLQRPSPDASIVIVNVAFDIVDPDTLEPYPLDRIYNHHLVVHSRDDETNESELRRAVAEVLRKTIPAEDLPAAATFLERIPRAAIRAAIRGTLDAAVRRTRGHSSLLSPCGVGVGVAGAGAEWRGQQLNVAATFPNDPYLNGTSLWVEPPGTTWGVNAHLIDLRDVENLADAVQCNCEAYARRTPGTPQNWDHGPLPGGGIQCCGDGALAPLAPGSAAFADHTAFAAPLGILYNVTWFPNTPEALANVPEAIRTLAAKAPMQTTLMVSSNRAVDGAACAGEYNARACAADPRAAGDPAAEERLWMEALDRAGDVAPAPRNQTCEPGESPPSSESSGNGAGPRVTVAWSHPFKLPDGAAYDVRSMYGHQHVGGRSVRFVNVTDPSTPVAICDSVPRYGAAPGVVGDEAGFIVDIPGCRFDPPLRLRGGETYAIRSEYGADPTSHAPAAFLGLEGVMGYVILRFTVPDDAPVATFSASGERTVASDVRRALASGGAGLCVAAASSGGESPGGDSPGGDSPVGPAAGPMAAFDSNGSDDAPDDAGSIVTDADAAETDDVTTGDDSSAWRSVLLSAEDNFTMSWRFTDDANSAVEFKLRMDRPSWMSVGVHRPGGHGMPDADMIVVQSMDGGANFAISEVWTQAYDRPRPKAFYGFAASAAALSSGRCAVEVSPEGAIEASFTRTAAAAAGDETGADIVPGVPTTVVWAHGEDGFAMDYHARHRGTVSVTW</sequence>
<proteinExistence type="predicted"/>
<dbReference type="OrthoDB" id="514794at2759"/>
<evidence type="ECO:0000313" key="4">
    <source>
        <dbReference type="EMBL" id="ACO69340.1"/>
    </source>
</evidence>
<feature type="domain" description="DOMON" evidence="3">
    <location>
        <begin position="676"/>
        <end position="809"/>
    </location>
</feature>
<feature type="chain" id="PRO_5002909275" description="DOMON domain-containing protein" evidence="2">
    <location>
        <begin position="36"/>
        <end position="829"/>
    </location>
</feature>
<feature type="signal peptide" evidence="2">
    <location>
        <begin position="1"/>
        <end position="35"/>
    </location>
</feature>
<feature type="region of interest" description="Disordered" evidence="1">
    <location>
        <begin position="37"/>
        <end position="76"/>
    </location>
</feature>
<dbReference type="GeneID" id="8245433"/>
<dbReference type="AlphaFoldDB" id="C1FFB3"/>
<name>C1FFB3_MICCC</name>
<dbReference type="CDD" id="cd09631">
    <property type="entry name" value="DOMON_DOH"/>
    <property type="match status" value="1"/>
</dbReference>
<dbReference type="OMA" id="CNCEAYA"/>
<feature type="region of interest" description="Disordered" evidence="1">
    <location>
        <begin position="416"/>
        <end position="445"/>
    </location>
</feature>
<dbReference type="PANTHER" id="PTHR33390:SF1">
    <property type="entry name" value="STRESS UP-REGULATED NOD 19 PROTEIN"/>
    <property type="match status" value="1"/>
</dbReference>
<keyword evidence="5" id="KW-1185">Reference proteome</keyword>
<evidence type="ECO:0000313" key="5">
    <source>
        <dbReference type="Proteomes" id="UP000002009"/>
    </source>
</evidence>
<protein>
    <recommendedName>
        <fullName evidence="3">DOMON domain-containing protein</fullName>
    </recommendedName>
</protein>
<dbReference type="PROSITE" id="PS50836">
    <property type="entry name" value="DOMON"/>
    <property type="match status" value="1"/>
</dbReference>
<evidence type="ECO:0000256" key="2">
    <source>
        <dbReference type="SAM" id="SignalP"/>
    </source>
</evidence>
<dbReference type="InterPro" id="IPR005018">
    <property type="entry name" value="DOMON_domain"/>
</dbReference>
<evidence type="ECO:0000259" key="3">
    <source>
        <dbReference type="PROSITE" id="PS50836"/>
    </source>
</evidence>
<dbReference type="RefSeq" id="XP_002508082.1">
    <property type="nucleotide sequence ID" value="XM_002508036.1"/>
</dbReference>
<feature type="compositionally biased region" description="Low complexity" evidence="1">
    <location>
        <begin position="426"/>
        <end position="438"/>
    </location>
</feature>
<reference evidence="4 5" key="1">
    <citation type="journal article" date="2009" name="Science">
        <title>Green evolution and dynamic adaptations revealed by genomes of the marine picoeukaryotes Micromonas.</title>
        <authorList>
            <person name="Worden A.Z."/>
            <person name="Lee J.H."/>
            <person name="Mock T."/>
            <person name="Rouze P."/>
            <person name="Simmons M.P."/>
            <person name="Aerts A.L."/>
            <person name="Allen A.E."/>
            <person name="Cuvelier M.L."/>
            <person name="Derelle E."/>
            <person name="Everett M.V."/>
            <person name="Foulon E."/>
            <person name="Grimwood J."/>
            <person name="Gundlach H."/>
            <person name="Henrissat B."/>
            <person name="Napoli C."/>
            <person name="McDonald S.M."/>
            <person name="Parker M.S."/>
            <person name="Rombauts S."/>
            <person name="Salamov A."/>
            <person name="Von Dassow P."/>
            <person name="Badger J.H."/>
            <person name="Coutinho P.M."/>
            <person name="Demir E."/>
            <person name="Dubchak I."/>
            <person name="Gentemann C."/>
            <person name="Eikrem W."/>
            <person name="Gready J.E."/>
            <person name="John U."/>
            <person name="Lanier W."/>
            <person name="Lindquist E.A."/>
            <person name="Lucas S."/>
            <person name="Mayer K.F."/>
            <person name="Moreau H."/>
            <person name="Not F."/>
            <person name="Otillar R."/>
            <person name="Panaud O."/>
            <person name="Pangilinan J."/>
            <person name="Paulsen I."/>
            <person name="Piegu B."/>
            <person name="Poliakov A."/>
            <person name="Robbens S."/>
            <person name="Schmutz J."/>
            <person name="Toulza E."/>
            <person name="Wyss T."/>
            <person name="Zelensky A."/>
            <person name="Zhou K."/>
            <person name="Armbrust E.V."/>
            <person name="Bhattacharya D."/>
            <person name="Goodenough U.W."/>
            <person name="Van de Peer Y."/>
            <person name="Grigoriev I.V."/>
        </authorList>
    </citation>
    <scope>NUCLEOTIDE SEQUENCE [LARGE SCALE GENOMIC DNA]</scope>
    <source>
        <strain evidence="5">RCC299 / NOUM17</strain>
    </source>
</reference>
<dbReference type="KEGG" id="mis:MICPUN_60455"/>
<dbReference type="Proteomes" id="UP000002009">
    <property type="component" value="Chromosome 8"/>
</dbReference>
<feature type="compositionally biased region" description="Low complexity" evidence="1">
    <location>
        <begin position="44"/>
        <end position="59"/>
    </location>
</feature>
<gene>
    <name evidence="4" type="ORF">MICPUN_60455</name>
</gene>
<dbReference type="PANTHER" id="PTHR33390">
    <property type="entry name" value="STRESS UP-REGULATED NOD 19 PROTEIN"/>
    <property type="match status" value="1"/>
</dbReference>
<feature type="region of interest" description="Disordered" evidence="1">
    <location>
        <begin position="603"/>
        <end position="645"/>
    </location>
</feature>
<organism evidence="4 5">
    <name type="scientific">Micromonas commoda (strain RCC299 / NOUM17 / CCMP2709)</name>
    <name type="common">Picoplanktonic green alga</name>
    <dbReference type="NCBI Taxonomy" id="296587"/>
    <lineage>
        <taxon>Eukaryota</taxon>
        <taxon>Viridiplantae</taxon>
        <taxon>Chlorophyta</taxon>
        <taxon>Mamiellophyceae</taxon>
        <taxon>Mamiellales</taxon>
        <taxon>Mamiellaceae</taxon>
        <taxon>Micromonas</taxon>
    </lineage>
</organism>
<dbReference type="InterPro" id="IPR011692">
    <property type="entry name" value="Stress_up-reg_Nod19"/>
</dbReference>
<evidence type="ECO:0000256" key="1">
    <source>
        <dbReference type="SAM" id="MobiDB-lite"/>
    </source>
</evidence>
<accession>C1FFB3</accession>
<dbReference type="InParanoid" id="C1FFB3"/>
<dbReference type="InterPro" id="IPR045266">
    <property type="entry name" value="DOH_DOMON"/>
</dbReference>
<keyword evidence="2" id="KW-0732">Signal</keyword>
<dbReference type="EMBL" id="CP001575">
    <property type="protein sequence ID" value="ACO69340.1"/>
    <property type="molecule type" value="Genomic_DNA"/>
</dbReference>